<protein>
    <submittedName>
        <fullName evidence="3">Hydrolase</fullName>
    </submittedName>
</protein>
<feature type="chain" id="PRO_5026094095" evidence="1">
    <location>
        <begin position="26"/>
        <end position="322"/>
    </location>
</feature>
<dbReference type="InterPro" id="IPR029070">
    <property type="entry name" value="Chitinase_insertion_sf"/>
</dbReference>
<dbReference type="KEGG" id="nano:G5V58_09085"/>
<reference evidence="3 4" key="1">
    <citation type="submission" date="2020-02" db="EMBL/GenBank/DDBJ databases">
        <title>Full genome sequence of Nocardioides sp. R-3366.</title>
        <authorList>
            <person name="Im W.-T."/>
        </authorList>
    </citation>
    <scope>NUCLEOTIDE SEQUENCE [LARGE SCALE GENOMIC DNA]</scope>
    <source>
        <strain evidence="3 4">R-3366</strain>
    </source>
</reference>
<dbReference type="PANTHER" id="PTHR46066:SF2">
    <property type="entry name" value="CHITINASE DOMAIN-CONTAINING PROTEIN 1"/>
    <property type="match status" value="1"/>
</dbReference>
<dbReference type="InterPro" id="IPR011583">
    <property type="entry name" value="Chitinase_II/V-like_cat"/>
</dbReference>
<feature type="domain" description="GH18" evidence="2">
    <location>
        <begin position="29"/>
        <end position="322"/>
    </location>
</feature>
<keyword evidence="4" id="KW-1185">Reference proteome</keyword>
<dbReference type="RefSeq" id="WP_165231345.1">
    <property type="nucleotide sequence ID" value="NZ_CP049257.1"/>
</dbReference>
<dbReference type="SMART" id="SM00636">
    <property type="entry name" value="Glyco_18"/>
    <property type="match status" value="1"/>
</dbReference>
<dbReference type="Gene3D" id="3.20.20.80">
    <property type="entry name" value="Glycosidases"/>
    <property type="match status" value="1"/>
</dbReference>
<organism evidence="3 4">
    <name type="scientific">Nocardioides anomalus</name>
    <dbReference type="NCBI Taxonomy" id="2712223"/>
    <lineage>
        <taxon>Bacteria</taxon>
        <taxon>Bacillati</taxon>
        <taxon>Actinomycetota</taxon>
        <taxon>Actinomycetes</taxon>
        <taxon>Propionibacteriales</taxon>
        <taxon>Nocardioidaceae</taxon>
        <taxon>Nocardioides</taxon>
    </lineage>
</organism>
<keyword evidence="3" id="KW-0378">Hydrolase</keyword>
<dbReference type="InterPro" id="IPR017853">
    <property type="entry name" value="GH"/>
</dbReference>
<evidence type="ECO:0000313" key="3">
    <source>
        <dbReference type="EMBL" id="QIG42899.1"/>
    </source>
</evidence>
<dbReference type="SUPFAM" id="SSF51445">
    <property type="entry name" value="(Trans)glycosidases"/>
    <property type="match status" value="1"/>
</dbReference>
<dbReference type="AlphaFoldDB" id="A0A6G6WCF5"/>
<sequence>MSVVRAVLLTVLLALLALVAPPAGAVEPLHSTGYVYGDAPESLIARDGHAFSTLGVDGVTLSPRGTRVSTTDGRMAALAHTHGLRAELLVSNYSDRLGDFDPRAGARLLRDPAHVEAVAGQLATAAAAQGWDGIQVDLESLRRGDADGLLALVTRLQQLLPAEKTVSIAVMASDRAEEYVARGYRLAELGAAVDSLALMTYDQHGPWSGPGPVGALPWQRRAVAVVTTVVPAAKVDLGVAGYGYTWPGGRTVSPKQARQLVARDGATARWRDGAGEWTARLSDGTRLWWSDARSVALRQELAGDLGLHGIALWRLGSADPLR</sequence>
<accession>A0A6G6WCF5</accession>
<dbReference type="GO" id="GO:0016787">
    <property type="term" value="F:hydrolase activity"/>
    <property type="evidence" value="ECO:0007669"/>
    <property type="project" value="UniProtKB-KW"/>
</dbReference>
<name>A0A6G6WCF5_9ACTN</name>
<dbReference type="Pfam" id="PF00704">
    <property type="entry name" value="Glyco_hydro_18"/>
    <property type="match status" value="1"/>
</dbReference>
<evidence type="ECO:0000313" key="4">
    <source>
        <dbReference type="Proteomes" id="UP000502996"/>
    </source>
</evidence>
<gene>
    <name evidence="3" type="ORF">G5V58_09085</name>
</gene>
<evidence type="ECO:0000259" key="2">
    <source>
        <dbReference type="PROSITE" id="PS51910"/>
    </source>
</evidence>
<feature type="signal peptide" evidence="1">
    <location>
        <begin position="1"/>
        <end position="25"/>
    </location>
</feature>
<dbReference type="Gene3D" id="3.10.50.10">
    <property type="match status" value="1"/>
</dbReference>
<dbReference type="PANTHER" id="PTHR46066">
    <property type="entry name" value="CHITINASE DOMAIN-CONTAINING PROTEIN 1 FAMILY MEMBER"/>
    <property type="match status" value="1"/>
</dbReference>
<dbReference type="InterPro" id="IPR001223">
    <property type="entry name" value="Glyco_hydro18_cat"/>
</dbReference>
<dbReference type="Proteomes" id="UP000502996">
    <property type="component" value="Chromosome"/>
</dbReference>
<dbReference type="GO" id="GO:0008061">
    <property type="term" value="F:chitin binding"/>
    <property type="evidence" value="ECO:0007669"/>
    <property type="project" value="InterPro"/>
</dbReference>
<evidence type="ECO:0000256" key="1">
    <source>
        <dbReference type="SAM" id="SignalP"/>
    </source>
</evidence>
<dbReference type="PROSITE" id="PS51910">
    <property type="entry name" value="GH18_2"/>
    <property type="match status" value="1"/>
</dbReference>
<keyword evidence="1" id="KW-0732">Signal</keyword>
<proteinExistence type="predicted"/>
<dbReference type="EMBL" id="CP049257">
    <property type="protein sequence ID" value="QIG42899.1"/>
    <property type="molecule type" value="Genomic_DNA"/>
</dbReference>
<dbReference type="GO" id="GO:0005975">
    <property type="term" value="P:carbohydrate metabolic process"/>
    <property type="evidence" value="ECO:0007669"/>
    <property type="project" value="InterPro"/>
</dbReference>